<organism evidence="1 2">
    <name type="scientific">Glarea lozoyensis (strain ATCC 74030 / MF5533)</name>
    <dbReference type="NCBI Taxonomy" id="1104152"/>
    <lineage>
        <taxon>Eukaryota</taxon>
        <taxon>Fungi</taxon>
        <taxon>Dikarya</taxon>
        <taxon>Ascomycota</taxon>
        <taxon>Pezizomycotina</taxon>
        <taxon>Leotiomycetes</taxon>
        <taxon>Helotiales</taxon>
        <taxon>Helotiaceae</taxon>
        <taxon>Glarea</taxon>
    </lineage>
</organism>
<dbReference type="Proteomes" id="UP000005446">
    <property type="component" value="Unassembled WGS sequence"/>
</dbReference>
<comment type="caution">
    <text evidence="1">The sequence shown here is derived from an EMBL/GenBank/DDBJ whole genome shotgun (WGS) entry which is preliminary data.</text>
</comment>
<dbReference type="AlphaFoldDB" id="H0EXG1"/>
<accession>H0EXG1</accession>
<gene>
    <name evidence="1" type="ORF">M7I_7496</name>
</gene>
<dbReference type="InParanoid" id="H0EXG1"/>
<proteinExistence type="predicted"/>
<sequence length="51" mass="5297">MIRVSPKTLDPEAAMGIFEILVPFSLYVAIKGYSCPPSSSRGGLPGGQSNG</sequence>
<keyword evidence="2" id="KW-1185">Reference proteome</keyword>
<reference evidence="1 2" key="1">
    <citation type="journal article" date="2012" name="Eukaryot. Cell">
        <title>Genome sequence of the fungus Glarea lozoyensis: the first genome sequence of a species from the Helotiaceae family.</title>
        <authorList>
            <person name="Youssar L."/>
            <person name="Gruening B.A."/>
            <person name="Erxleben A."/>
            <person name="Guenther S."/>
            <person name="Huettel W."/>
        </authorList>
    </citation>
    <scope>NUCLEOTIDE SEQUENCE [LARGE SCALE GENOMIC DNA]</scope>
    <source>
        <strain evidence="2">ATCC 74030 / MF5533</strain>
    </source>
</reference>
<protein>
    <submittedName>
        <fullName evidence="1">Uncharacterized protein</fullName>
    </submittedName>
</protein>
<evidence type="ECO:0000313" key="1">
    <source>
        <dbReference type="EMBL" id="EHK96789.1"/>
    </source>
</evidence>
<dbReference type="EMBL" id="AGUE01000223">
    <property type="protein sequence ID" value="EHK96789.1"/>
    <property type="molecule type" value="Genomic_DNA"/>
</dbReference>
<evidence type="ECO:0000313" key="2">
    <source>
        <dbReference type="Proteomes" id="UP000005446"/>
    </source>
</evidence>
<dbReference type="HOGENOM" id="CLU_3106541_0_0_1"/>
<name>H0EXG1_GLAL7</name>